<protein>
    <submittedName>
        <fullName evidence="1">Uncharacterized protein</fullName>
    </submittedName>
</protein>
<organism evidence="1 2">
    <name type="scientific">Nakamurella leprariae</name>
    <dbReference type="NCBI Taxonomy" id="2803911"/>
    <lineage>
        <taxon>Bacteria</taxon>
        <taxon>Bacillati</taxon>
        <taxon>Actinomycetota</taxon>
        <taxon>Actinomycetes</taxon>
        <taxon>Nakamurellales</taxon>
        <taxon>Nakamurellaceae</taxon>
        <taxon>Nakamurella</taxon>
    </lineage>
</organism>
<proteinExistence type="predicted"/>
<sequence>MSQPPDPTPFTDLEPIEIEPVDIAGHPAWLHRLPDGRTIISFGEMFAEEHRSPIREAVLVPDRIDDRATRQRYGELRERIVSGLDPDEAWWMLGDDLNVRDGDVELLLSRLAEVLTELGRPAVP</sequence>
<comment type="caution">
    <text evidence="1">The sequence shown here is derived from an EMBL/GenBank/DDBJ whole genome shotgun (WGS) entry which is preliminary data.</text>
</comment>
<keyword evidence="2" id="KW-1185">Reference proteome</keyword>
<dbReference type="RefSeq" id="WP_205259936.1">
    <property type="nucleotide sequence ID" value="NZ_JAERWK010000008.1"/>
</dbReference>
<evidence type="ECO:0000313" key="1">
    <source>
        <dbReference type="EMBL" id="MBM9467006.1"/>
    </source>
</evidence>
<dbReference type="AlphaFoldDB" id="A0A939BYV0"/>
<dbReference type="EMBL" id="JAERWK010000008">
    <property type="protein sequence ID" value="MBM9467006.1"/>
    <property type="molecule type" value="Genomic_DNA"/>
</dbReference>
<name>A0A939BYV0_9ACTN</name>
<gene>
    <name evidence="1" type="ORF">JL106_06875</name>
</gene>
<evidence type="ECO:0000313" key="2">
    <source>
        <dbReference type="Proteomes" id="UP000663792"/>
    </source>
</evidence>
<dbReference type="Proteomes" id="UP000663792">
    <property type="component" value="Unassembled WGS sequence"/>
</dbReference>
<reference evidence="1" key="1">
    <citation type="submission" date="2021-01" db="EMBL/GenBank/DDBJ databases">
        <title>YIM 132084 draft genome.</title>
        <authorList>
            <person name="An D."/>
        </authorList>
    </citation>
    <scope>NUCLEOTIDE SEQUENCE</scope>
    <source>
        <strain evidence="1">YIM 132084</strain>
    </source>
</reference>
<accession>A0A939BYV0</accession>